<organism evidence="1">
    <name type="scientific">marine sediment metagenome</name>
    <dbReference type="NCBI Taxonomy" id="412755"/>
    <lineage>
        <taxon>unclassified sequences</taxon>
        <taxon>metagenomes</taxon>
        <taxon>ecological metagenomes</taxon>
    </lineage>
</organism>
<proteinExistence type="predicted"/>
<feature type="non-terminal residue" evidence="1">
    <location>
        <position position="1"/>
    </location>
</feature>
<gene>
    <name evidence="1" type="ORF">S01H1_23859</name>
</gene>
<comment type="caution">
    <text evidence="1">The sequence shown here is derived from an EMBL/GenBank/DDBJ whole genome shotgun (WGS) entry which is preliminary data.</text>
</comment>
<dbReference type="AlphaFoldDB" id="X0TJM9"/>
<evidence type="ECO:0000313" key="1">
    <source>
        <dbReference type="EMBL" id="GAF88362.1"/>
    </source>
</evidence>
<accession>X0TJM9</accession>
<reference evidence="1" key="1">
    <citation type="journal article" date="2014" name="Front. Microbiol.">
        <title>High frequency of phylogenetically diverse reductive dehalogenase-homologous genes in deep subseafloor sedimentary metagenomes.</title>
        <authorList>
            <person name="Kawai M."/>
            <person name="Futagami T."/>
            <person name="Toyoda A."/>
            <person name="Takaki Y."/>
            <person name="Nishi S."/>
            <person name="Hori S."/>
            <person name="Arai W."/>
            <person name="Tsubouchi T."/>
            <person name="Morono Y."/>
            <person name="Uchiyama I."/>
            <person name="Ito T."/>
            <person name="Fujiyama A."/>
            <person name="Inagaki F."/>
            <person name="Takami H."/>
        </authorList>
    </citation>
    <scope>NUCLEOTIDE SEQUENCE</scope>
    <source>
        <strain evidence="1">Expedition CK06-06</strain>
    </source>
</reference>
<name>X0TJM9_9ZZZZ</name>
<sequence>QTANLRHTVMELYMDLVYQIWANSSPKYCGFLLCDPAGTPS</sequence>
<dbReference type="EMBL" id="BARS01013936">
    <property type="protein sequence ID" value="GAF88362.1"/>
    <property type="molecule type" value="Genomic_DNA"/>
</dbReference>
<protein>
    <submittedName>
        <fullName evidence="1">Uncharacterized protein</fullName>
    </submittedName>
</protein>